<dbReference type="EMBL" id="KL367484">
    <property type="protein sequence ID" value="KFD71064.1"/>
    <property type="molecule type" value="Genomic_DNA"/>
</dbReference>
<dbReference type="PANTHER" id="PTHR12686:SF8">
    <property type="entry name" value="EXOSOME COMPLEX COMPONENT CSL4"/>
    <property type="match status" value="1"/>
</dbReference>
<evidence type="ECO:0000256" key="2">
    <source>
        <dbReference type="ARBA" id="ARBA00022835"/>
    </source>
</evidence>
<reference evidence="3" key="1">
    <citation type="journal article" date="2014" name="Nat. Genet.">
        <title>Genome and transcriptome of the porcine whipworm Trichuris suis.</title>
        <authorList>
            <person name="Jex A.R."/>
            <person name="Nejsum P."/>
            <person name="Schwarz E.M."/>
            <person name="Hu L."/>
            <person name="Young N.D."/>
            <person name="Hall R.S."/>
            <person name="Korhonen P.K."/>
            <person name="Liao S."/>
            <person name="Thamsborg S."/>
            <person name="Xia J."/>
            <person name="Xu P."/>
            <person name="Wang S."/>
            <person name="Scheerlinck J.P."/>
            <person name="Hofmann A."/>
            <person name="Sternberg P.W."/>
            <person name="Wang J."/>
            <person name="Gasser R.B."/>
        </authorList>
    </citation>
    <scope>NUCLEOTIDE SEQUENCE [LARGE SCALE GENOMIC DNA]</scope>
    <source>
        <strain evidence="3">DCEP-RM93F</strain>
    </source>
</reference>
<evidence type="ECO:0008006" key="4">
    <source>
        <dbReference type="Google" id="ProtNLM"/>
    </source>
</evidence>
<gene>
    <name evidence="3" type="ORF">M514_02637</name>
</gene>
<evidence type="ECO:0000313" key="3">
    <source>
        <dbReference type="EMBL" id="KFD71064.1"/>
    </source>
</evidence>
<dbReference type="GO" id="GO:0005730">
    <property type="term" value="C:nucleolus"/>
    <property type="evidence" value="ECO:0007669"/>
    <property type="project" value="UniProtKB-SubCell"/>
</dbReference>
<evidence type="ECO:0000256" key="1">
    <source>
        <dbReference type="ARBA" id="ARBA00004604"/>
    </source>
</evidence>
<organism evidence="3">
    <name type="scientific">Trichuris suis</name>
    <name type="common">pig whipworm</name>
    <dbReference type="NCBI Taxonomy" id="68888"/>
    <lineage>
        <taxon>Eukaryota</taxon>
        <taxon>Metazoa</taxon>
        <taxon>Ecdysozoa</taxon>
        <taxon>Nematoda</taxon>
        <taxon>Enoplea</taxon>
        <taxon>Dorylaimia</taxon>
        <taxon>Trichinellida</taxon>
        <taxon>Trichuridae</taxon>
        <taxon>Trichuris</taxon>
    </lineage>
</organism>
<dbReference type="AlphaFoldDB" id="A0A085NNL8"/>
<name>A0A085NNL8_9BILA</name>
<dbReference type="GO" id="GO:0000178">
    <property type="term" value="C:exosome (RNase complex)"/>
    <property type="evidence" value="ECO:0007669"/>
    <property type="project" value="UniProtKB-KW"/>
</dbReference>
<dbReference type="PANTHER" id="PTHR12686">
    <property type="entry name" value="3'-5' EXORIBONUCLEASE CSL4-RELATED"/>
    <property type="match status" value="1"/>
</dbReference>
<keyword evidence="2" id="KW-0271">Exosome</keyword>
<proteinExistence type="predicted"/>
<dbReference type="InterPro" id="IPR039771">
    <property type="entry name" value="Csl4"/>
</dbReference>
<protein>
    <recommendedName>
        <fullName evidence="4">Exosome complex component CSL4 C-terminal domain-containing protein</fullName>
    </recommendedName>
</protein>
<dbReference type="GO" id="GO:0006396">
    <property type="term" value="P:RNA processing"/>
    <property type="evidence" value="ECO:0007669"/>
    <property type="project" value="InterPro"/>
</dbReference>
<dbReference type="Gene3D" id="2.40.50.140">
    <property type="entry name" value="Nucleic acid-binding proteins"/>
    <property type="match status" value="1"/>
</dbReference>
<dbReference type="SUPFAM" id="SSF50249">
    <property type="entry name" value="Nucleic acid-binding proteins"/>
    <property type="match status" value="1"/>
</dbReference>
<sequence length="271" mass="29660">MGGRVSSLHLPLHSITRLKIAARHKFNINQCIGGALKVPIRSLRVCRKRERSRQEVTFSLLCPKAMPQSDKFDSLNGTVVVPGDKIVKWEPILKAGRGSAIMHSWIYSTLLGYVSVKPIMGGTILDVTANEATCTILAVKDKPVRDCCSGVINKEDTVPRNKKDVNVLKFVGFRDIVVAKVVGVEPGRVYRLSIRERSFGVMFGYCFMGHKMFGCSNRAIRCEDCCIEEERKVAAGSRILAVGSLSSRMDDGCTNGHVSGVAKEGSSNNVS</sequence>
<dbReference type="InterPro" id="IPR012340">
    <property type="entry name" value="NA-bd_OB-fold"/>
</dbReference>
<dbReference type="Proteomes" id="UP000030758">
    <property type="component" value="Unassembled WGS sequence"/>
</dbReference>
<accession>A0A085NNL8</accession>
<comment type="subcellular location">
    <subcellularLocation>
        <location evidence="1">Nucleus</location>
        <location evidence="1">Nucleolus</location>
    </subcellularLocation>
</comment>